<dbReference type="Pfam" id="PF01903">
    <property type="entry name" value="CbiX"/>
    <property type="match status" value="2"/>
</dbReference>
<keyword evidence="2" id="KW-0456">Lyase</keyword>
<evidence type="ECO:0000256" key="3">
    <source>
        <dbReference type="SAM" id="MobiDB-lite"/>
    </source>
</evidence>
<evidence type="ECO:0000313" key="4">
    <source>
        <dbReference type="EMBL" id="TCS65152.1"/>
    </source>
</evidence>
<keyword evidence="1" id="KW-0479">Metal-binding</keyword>
<dbReference type="GO" id="GO:0046872">
    <property type="term" value="F:metal ion binding"/>
    <property type="evidence" value="ECO:0007669"/>
    <property type="project" value="UniProtKB-KW"/>
</dbReference>
<dbReference type="EMBL" id="SLZW01000001">
    <property type="protein sequence ID" value="TCS65152.1"/>
    <property type="molecule type" value="Genomic_DNA"/>
</dbReference>
<accession>A0A4R3JGU0</accession>
<gene>
    <name evidence="4" type="ORF">EDD55_101486</name>
</gene>
<keyword evidence="5" id="KW-1185">Reference proteome</keyword>
<dbReference type="AlphaFoldDB" id="A0A4R3JGU0"/>
<dbReference type="InterPro" id="IPR002762">
    <property type="entry name" value="CbiX-like"/>
</dbReference>
<dbReference type="InterPro" id="IPR050963">
    <property type="entry name" value="Sirohydro_Cobaltochel/CbiX"/>
</dbReference>
<feature type="compositionally biased region" description="Basic residues" evidence="3">
    <location>
        <begin position="305"/>
        <end position="321"/>
    </location>
</feature>
<proteinExistence type="predicted"/>
<dbReference type="SUPFAM" id="SSF53800">
    <property type="entry name" value="Chelatase"/>
    <property type="match status" value="1"/>
</dbReference>
<dbReference type="Gene3D" id="3.40.50.1400">
    <property type="match status" value="2"/>
</dbReference>
<comment type="caution">
    <text evidence="4">The sequence shown here is derived from an EMBL/GenBank/DDBJ whole genome shotgun (WGS) entry which is preliminary data.</text>
</comment>
<dbReference type="CDD" id="cd03416">
    <property type="entry name" value="CbiX_SirB_N"/>
    <property type="match status" value="1"/>
</dbReference>
<reference evidence="4 5" key="1">
    <citation type="submission" date="2019-03" db="EMBL/GenBank/DDBJ databases">
        <title>Genomic Encyclopedia of Type Strains, Phase IV (KMG-IV): sequencing the most valuable type-strain genomes for metagenomic binning, comparative biology and taxonomic classification.</title>
        <authorList>
            <person name="Goeker M."/>
        </authorList>
    </citation>
    <scope>NUCLEOTIDE SEQUENCE [LARGE SCALE GENOMIC DNA]</scope>
    <source>
        <strain evidence="4 5">DSM 101688</strain>
    </source>
</reference>
<dbReference type="RefSeq" id="WP_243644682.1">
    <property type="nucleotide sequence ID" value="NZ_CP119676.1"/>
</dbReference>
<evidence type="ECO:0000256" key="2">
    <source>
        <dbReference type="ARBA" id="ARBA00023239"/>
    </source>
</evidence>
<dbReference type="GO" id="GO:0016829">
    <property type="term" value="F:lyase activity"/>
    <property type="evidence" value="ECO:0007669"/>
    <property type="project" value="UniProtKB-KW"/>
</dbReference>
<name>A0A4R3JGU0_9PROT</name>
<evidence type="ECO:0000256" key="1">
    <source>
        <dbReference type="ARBA" id="ARBA00022723"/>
    </source>
</evidence>
<organism evidence="4 5">
    <name type="scientific">Varunaivibrio sulfuroxidans</name>
    <dbReference type="NCBI Taxonomy" id="1773489"/>
    <lineage>
        <taxon>Bacteria</taxon>
        <taxon>Pseudomonadati</taxon>
        <taxon>Pseudomonadota</taxon>
        <taxon>Alphaproteobacteria</taxon>
        <taxon>Rhodospirillales</taxon>
        <taxon>Magnetovibrionaceae</taxon>
        <taxon>Varunaivibrio</taxon>
    </lineage>
</organism>
<feature type="compositionally biased region" description="Basic and acidic residues" evidence="3">
    <location>
        <begin position="322"/>
        <end position="340"/>
    </location>
</feature>
<dbReference type="PANTHER" id="PTHR33542:SF3">
    <property type="entry name" value="SIROHYDROCHLORIN FERROCHELATASE, CHLOROPLASTIC"/>
    <property type="match status" value="1"/>
</dbReference>
<feature type="region of interest" description="Disordered" evidence="3">
    <location>
        <begin position="278"/>
        <end position="340"/>
    </location>
</feature>
<sequence>MTNNAPAIMICGHGSRDKGAVDEFNRLAGRLKAQFPGTDIESGFLEFATPVIRDGLEKLKAHGAKKIVCVPAMLFAAGHVKNDLPSEVNTYAHDNPELDLIYAADLGIDARLLQAARARIEAALEAADGRKEVSREDTLLMVVGRGTNDPDANSNVAKVTRMLWEGIGFGWAETSYSGVAFPLVDAGLDHAARLGYKRIVVFPYFLFTGILVRRIYDWTDAAQERFPGIDFIKAGYLNDHSLLIETFADRVRQALEGDNAMNCQLCKYREQIIGREADQGAPQVGHHHHVQGIGTEDDARDHGLAHVHGHSHSHGHSHVHAHGHDHERTAVPADRRDEEG</sequence>
<evidence type="ECO:0000313" key="5">
    <source>
        <dbReference type="Proteomes" id="UP000295304"/>
    </source>
</evidence>
<dbReference type="CDD" id="cd03414">
    <property type="entry name" value="CbiX_SirB_C"/>
    <property type="match status" value="1"/>
</dbReference>
<protein>
    <submittedName>
        <fullName evidence="4">Sirohydrochlorin cobaltochelatase</fullName>
    </submittedName>
</protein>
<dbReference type="Proteomes" id="UP000295304">
    <property type="component" value="Unassembled WGS sequence"/>
</dbReference>
<dbReference type="PANTHER" id="PTHR33542">
    <property type="entry name" value="SIROHYDROCHLORIN FERROCHELATASE, CHLOROPLASTIC"/>
    <property type="match status" value="1"/>
</dbReference>